<dbReference type="AlphaFoldDB" id="A0A6S6VF21"/>
<sequence length="134" mass="15112">MVIQWNNTQVVERLFIAMLASVNNKINISEVAHIYGEPMTYNALETRLRKWKQEATVMKTAAAGREIVSKSPSKSRTKKRNTSPSKNGVKSGRVSKSRNKTTTRTKVKAEPIIKGKDELEEDSDIEDDGEEDFV</sequence>
<evidence type="ECO:0000313" key="3">
    <source>
        <dbReference type="Proteomes" id="UP000472372"/>
    </source>
</evidence>
<gene>
    <name evidence="2" type="ORF">PTTW11_01517</name>
</gene>
<dbReference type="Proteomes" id="UP000472372">
    <property type="component" value="Chromosome 2"/>
</dbReference>
<name>A0A6S6VF21_9PLEO</name>
<feature type="compositionally biased region" description="Basic and acidic residues" evidence="1">
    <location>
        <begin position="107"/>
        <end position="117"/>
    </location>
</feature>
<proteinExistence type="predicted"/>
<feature type="region of interest" description="Disordered" evidence="1">
    <location>
        <begin position="61"/>
        <end position="134"/>
    </location>
</feature>
<organism evidence="2 3">
    <name type="scientific">Pyrenophora teres f. teres</name>
    <dbReference type="NCBI Taxonomy" id="97479"/>
    <lineage>
        <taxon>Eukaryota</taxon>
        <taxon>Fungi</taxon>
        <taxon>Dikarya</taxon>
        <taxon>Ascomycota</taxon>
        <taxon>Pezizomycotina</taxon>
        <taxon>Dothideomycetes</taxon>
        <taxon>Pleosporomycetidae</taxon>
        <taxon>Pleosporales</taxon>
        <taxon>Pleosporineae</taxon>
        <taxon>Pleosporaceae</taxon>
        <taxon>Pyrenophora</taxon>
    </lineage>
</organism>
<dbReference type="EMBL" id="HG992978">
    <property type="protein sequence ID" value="CAE7007223.1"/>
    <property type="molecule type" value="Genomic_DNA"/>
</dbReference>
<feature type="compositionally biased region" description="Acidic residues" evidence="1">
    <location>
        <begin position="118"/>
        <end position="134"/>
    </location>
</feature>
<reference evidence="2" key="1">
    <citation type="submission" date="2021-02" db="EMBL/GenBank/DDBJ databases">
        <authorList>
            <person name="Syme A R."/>
            <person name="Syme A R."/>
            <person name="Moolhuijzen P."/>
        </authorList>
    </citation>
    <scope>NUCLEOTIDE SEQUENCE</scope>
    <source>
        <strain evidence="2">W1-1</strain>
    </source>
</reference>
<evidence type="ECO:0000256" key="1">
    <source>
        <dbReference type="SAM" id="MobiDB-lite"/>
    </source>
</evidence>
<protein>
    <submittedName>
        <fullName evidence="2">Uncharacterized protein</fullName>
    </submittedName>
</protein>
<feature type="compositionally biased region" description="Basic residues" evidence="1">
    <location>
        <begin position="93"/>
        <end position="106"/>
    </location>
</feature>
<accession>A0A6S6VF21</accession>
<evidence type="ECO:0000313" key="2">
    <source>
        <dbReference type="EMBL" id="CAE7007223.1"/>
    </source>
</evidence>